<sequence length="150" mass="17044">MKNKRQNNRVLFIAFGLIFVVAVVFGVLKILNVDYKFSDEEEITVQNPSYQIDVLNGCGVEDVAFQITQYLRTKGFDVIDYGNYGAIVNESFIVDHVGKPDTAKLIAKVLGISENKILRAKSNYYNEFTVVIGKDYIMLKPFKNKGEENF</sequence>
<dbReference type="Pfam" id="PF13399">
    <property type="entry name" value="LytR_C"/>
    <property type="match status" value="1"/>
</dbReference>
<evidence type="ECO:0000313" key="2">
    <source>
        <dbReference type="EMBL" id="CUS99307.1"/>
    </source>
</evidence>
<evidence type="ECO:0000259" key="1">
    <source>
        <dbReference type="Pfam" id="PF13399"/>
    </source>
</evidence>
<accession>A0A916LJ68</accession>
<dbReference type="EMBL" id="CZVV01000025">
    <property type="protein sequence ID" value="CUS99307.1"/>
    <property type="molecule type" value="Genomic_DNA"/>
</dbReference>
<gene>
    <name evidence="2" type="ORF">JGI25_00552</name>
</gene>
<protein>
    <submittedName>
        <fullName evidence="2">LytR cell envelope-related transcriptional attenuator</fullName>
    </submittedName>
</protein>
<dbReference type="Proteomes" id="UP000243105">
    <property type="component" value="Unassembled WGS sequence"/>
</dbReference>
<comment type="caution">
    <text evidence="2">The sequence shown here is derived from an EMBL/GenBank/DDBJ whole genome shotgun (WGS) entry which is preliminary data.</text>
</comment>
<reference evidence="2 3" key="1">
    <citation type="submission" date="2015-11" db="EMBL/GenBank/DDBJ databases">
        <authorList>
            <person name="Varghese N."/>
        </authorList>
    </citation>
    <scope>NUCLEOTIDE SEQUENCE [LARGE SCALE GENOMIC DNA]</scope>
    <source>
        <strain evidence="2 3">JGI-25</strain>
    </source>
</reference>
<dbReference type="AlphaFoldDB" id="A0A916LJ68"/>
<proteinExistence type="predicted"/>
<organism evidence="2 3">
    <name type="scientific">Kryptobacter tengchongensis</name>
    <dbReference type="NCBI Taxonomy" id="1643429"/>
    <lineage>
        <taxon>Bacteria</taxon>
        <taxon>Pseudomonadati</taxon>
        <taxon>Candidatus Kryptoniota</taxon>
        <taxon>Candidatus Kryptobacter</taxon>
    </lineage>
</organism>
<feature type="domain" description="LytR/CpsA/Psr regulator C-terminal" evidence="1">
    <location>
        <begin position="50"/>
        <end position="136"/>
    </location>
</feature>
<name>A0A916LJ68_KRYT1</name>
<dbReference type="RefSeq" id="WP_072152163.1">
    <property type="nucleotide sequence ID" value="NZ_CZVH01000097.1"/>
</dbReference>
<dbReference type="Gene3D" id="3.30.70.2390">
    <property type="match status" value="1"/>
</dbReference>
<dbReference type="InterPro" id="IPR027381">
    <property type="entry name" value="LytR/CpsA/Psr_C"/>
</dbReference>
<evidence type="ECO:0000313" key="3">
    <source>
        <dbReference type="Proteomes" id="UP000243105"/>
    </source>
</evidence>